<gene>
    <name evidence="3" type="ORF">ACFSY7_11465</name>
</gene>
<sequence>MSLLIWIPIFLCLGTIYATITTQISILTILLMLAIIVLFSSFWFNTHYTIEKKHVKISYGPITKRILISEITAIRKTKNPFTAPALSMQRIELTYDNYHTVQISPKETQRFIMELTRRNTEIQVDPVLFK</sequence>
<proteinExistence type="predicted"/>
<keyword evidence="1" id="KW-0472">Membrane</keyword>
<keyword evidence="1" id="KW-1133">Transmembrane helix</keyword>
<dbReference type="InterPro" id="IPR009589">
    <property type="entry name" value="PH_YyaB-like"/>
</dbReference>
<protein>
    <submittedName>
        <fullName evidence="3">PH domain-containing protein</fullName>
    </submittedName>
</protein>
<evidence type="ECO:0000313" key="4">
    <source>
        <dbReference type="Proteomes" id="UP001597568"/>
    </source>
</evidence>
<organism evidence="3 4">
    <name type="scientific">Kurthia populi</name>
    <dbReference type="NCBI Taxonomy" id="1562132"/>
    <lineage>
        <taxon>Bacteria</taxon>
        <taxon>Bacillati</taxon>
        <taxon>Bacillota</taxon>
        <taxon>Bacilli</taxon>
        <taxon>Bacillales</taxon>
        <taxon>Caryophanaceae</taxon>
        <taxon>Kurthia</taxon>
    </lineage>
</organism>
<evidence type="ECO:0000256" key="1">
    <source>
        <dbReference type="SAM" id="Phobius"/>
    </source>
</evidence>
<name>A0ABW5Y198_9BACL</name>
<accession>A0ABW5Y198</accession>
<keyword evidence="1" id="KW-0812">Transmembrane</keyword>
<evidence type="ECO:0000259" key="2">
    <source>
        <dbReference type="Pfam" id="PF06713"/>
    </source>
</evidence>
<feature type="transmembrane region" description="Helical" evidence="1">
    <location>
        <begin position="28"/>
        <end position="46"/>
    </location>
</feature>
<reference evidence="4" key="1">
    <citation type="journal article" date="2019" name="Int. J. Syst. Evol. Microbiol.">
        <title>The Global Catalogue of Microorganisms (GCM) 10K type strain sequencing project: providing services to taxonomists for standard genome sequencing and annotation.</title>
        <authorList>
            <consortium name="The Broad Institute Genomics Platform"/>
            <consortium name="The Broad Institute Genome Sequencing Center for Infectious Disease"/>
            <person name="Wu L."/>
            <person name="Ma J."/>
        </authorList>
    </citation>
    <scope>NUCLEOTIDE SEQUENCE [LARGE SCALE GENOMIC DNA]</scope>
    <source>
        <strain evidence="4">KCTC 33522</strain>
    </source>
</reference>
<dbReference type="Proteomes" id="UP001597568">
    <property type="component" value="Unassembled WGS sequence"/>
</dbReference>
<comment type="caution">
    <text evidence="3">The sequence shown here is derived from an EMBL/GenBank/DDBJ whole genome shotgun (WGS) entry which is preliminary data.</text>
</comment>
<keyword evidence="4" id="KW-1185">Reference proteome</keyword>
<dbReference type="RefSeq" id="WP_380147941.1">
    <property type="nucleotide sequence ID" value="NZ_JBHUOR010000098.1"/>
</dbReference>
<feature type="domain" description="Uncharacterized protein YyaB-like PH" evidence="2">
    <location>
        <begin position="46"/>
        <end position="119"/>
    </location>
</feature>
<dbReference type="EMBL" id="JBHUOR010000098">
    <property type="protein sequence ID" value="MFD2869111.1"/>
    <property type="molecule type" value="Genomic_DNA"/>
</dbReference>
<dbReference type="Pfam" id="PF06713">
    <property type="entry name" value="bPH_4"/>
    <property type="match status" value="1"/>
</dbReference>
<evidence type="ECO:0000313" key="3">
    <source>
        <dbReference type="EMBL" id="MFD2869111.1"/>
    </source>
</evidence>